<dbReference type="RefSeq" id="WP_070041853.1">
    <property type="nucleotide sequence ID" value="NZ_CABMJZ010000089.1"/>
</dbReference>
<dbReference type="AlphaFoldDB" id="A0A4V6HRS2"/>
<evidence type="ECO:0000313" key="7">
    <source>
        <dbReference type="EMBL" id="TLD00148.1"/>
    </source>
</evidence>
<dbReference type="PROSITE" id="PS51198">
    <property type="entry name" value="UVRD_HELICASE_ATP_BIND"/>
    <property type="match status" value="1"/>
</dbReference>
<dbReference type="GO" id="GO:0005524">
    <property type="term" value="F:ATP binding"/>
    <property type="evidence" value="ECO:0007669"/>
    <property type="project" value="UniProtKB-UniRule"/>
</dbReference>
<feature type="binding site" evidence="5">
    <location>
        <begin position="220"/>
        <end position="227"/>
    </location>
    <ligand>
        <name>ATP</name>
        <dbReference type="ChEBI" id="CHEBI:30616"/>
    </ligand>
</feature>
<proteinExistence type="predicted"/>
<reference evidence="7 8" key="1">
    <citation type="journal article" date="2019" name="Anaerobe">
        <title>Detection of Robinsoniella peoriensis in multiple bone samples of a trauma patient.</title>
        <authorList>
            <person name="Schrottner P."/>
            <person name="Hartwich K."/>
            <person name="Bunk B."/>
            <person name="Schober I."/>
            <person name="Helbig S."/>
            <person name="Rudolph W.W."/>
            <person name="Gunzer F."/>
        </authorList>
    </citation>
    <scope>NUCLEOTIDE SEQUENCE [LARGE SCALE GENOMIC DNA]</scope>
    <source>
        <strain evidence="7 8">DSM 106044</strain>
    </source>
</reference>
<dbReference type="EC" id="3.6.4.12" evidence="7"/>
<dbReference type="SUPFAM" id="SSF52540">
    <property type="entry name" value="P-loop containing nucleoside triphosphate hydrolases"/>
    <property type="match status" value="1"/>
</dbReference>
<keyword evidence="2 5" id="KW-0378">Hydrolase</keyword>
<gene>
    <name evidence="7" type="primary">helD_2</name>
    <name evidence="7" type="ORF">DSM106044_02987</name>
</gene>
<dbReference type="InterPro" id="IPR027417">
    <property type="entry name" value="P-loop_NTPase"/>
</dbReference>
<accession>A0A4V6HRS2</accession>
<keyword evidence="3 5" id="KW-0347">Helicase</keyword>
<evidence type="ECO:0000256" key="3">
    <source>
        <dbReference type="ARBA" id="ARBA00022806"/>
    </source>
</evidence>
<evidence type="ECO:0000256" key="2">
    <source>
        <dbReference type="ARBA" id="ARBA00022801"/>
    </source>
</evidence>
<dbReference type="Pfam" id="PF13538">
    <property type="entry name" value="UvrD_C_2"/>
    <property type="match status" value="1"/>
</dbReference>
<dbReference type="Gene3D" id="3.40.50.300">
    <property type="entry name" value="P-loop containing nucleotide triphosphate hydrolases"/>
    <property type="match status" value="2"/>
</dbReference>
<dbReference type="InterPro" id="IPR014016">
    <property type="entry name" value="UvrD-like_ATP-bd"/>
</dbReference>
<dbReference type="PANTHER" id="PTHR11070">
    <property type="entry name" value="UVRD / RECB / PCRA DNA HELICASE FAMILY MEMBER"/>
    <property type="match status" value="1"/>
</dbReference>
<comment type="caution">
    <text evidence="7">The sequence shown here is derived from an EMBL/GenBank/DDBJ whole genome shotgun (WGS) entry which is preliminary data.</text>
</comment>
<name>A0A4V6HRS2_9FIRM</name>
<dbReference type="PANTHER" id="PTHR11070:SF17">
    <property type="entry name" value="DNA HELICASE IV"/>
    <property type="match status" value="1"/>
</dbReference>
<feature type="domain" description="UvrD-like helicase ATP-binding" evidence="6">
    <location>
        <begin position="199"/>
        <end position="527"/>
    </location>
</feature>
<dbReference type="EMBL" id="QGQD01000058">
    <property type="protein sequence ID" value="TLD00148.1"/>
    <property type="molecule type" value="Genomic_DNA"/>
</dbReference>
<evidence type="ECO:0000313" key="8">
    <source>
        <dbReference type="Proteomes" id="UP000306509"/>
    </source>
</evidence>
<evidence type="ECO:0000259" key="6">
    <source>
        <dbReference type="PROSITE" id="PS51198"/>
    </source>
</evidence>
<dbReference type="InterPro" id="IPR000212">
    <property type="entry name" value="DNA_helicase_UvrD/REP"/>
</dbReference>
<dbReference type="STRING" id="180332.GCA_000797495_03047"/>
<keyword evidence="4 5" id="KW-0067">ATP-binding</keyword>
<evidence type="ECO:0000256" key="1">
    <source>
        <dbReference type="ARBA" id="ARBA00022741"/>
    </source>
</evidence>
<evidence type="ECO:0000256" key="4">
    <source>
        <dbReference type="ARBA" id="ARBA00022840"/>
    </source>
</evidence>
<dbReference type="GO" id="GO:0000725">
    <property type="term" value="P:recombinational repair"/>
    <property type="evidence" value="ECO:0007669"/>
    <property type="project" value="TreeGrafter"/>
</dbReference>
<keyword evidence="8" id="KW-1185">Reference proteome</keyword>
<dbReference type="GO" id="GO:0005829">
    <property type="term" value="C:cytosol"/>
    <property type="evidence" value="ECO:0007669"/>
    <property type="project" value="TreeGrafter"/>
</dbReference>
<dbReference type="GO" id="GO:0043138">
    <property type="term" value="F:3'-5' DNA helicase activity"/>
    <property type="evidence" value="ECO:0007669"/>
    <property type="project" value="TreeGrafter"/>
</dbReference>
<keyword evidence="1 5" id="KW-0547">Nucleotide-binding</keyword>
<sequence length="680" mass="79600">MNEPFPQEQSHLEFTQKQLKSAFDKANEDVTKCEDDYRKSKRYLAEYWNELDSMEKFSNQRSINQIEGAGNLSLDKRRRIGQLMDSPYFAKINFLYQGDDEPEQIYIGKYAFTDDRNQMLIFDWRAPISNMYYEYELGKASYEAPIGNIEGEITCRRQFKIRKGEMEYVLESTMNIDDDILQRELSSTSDEKMKNIIATIQKEQNRIIRNEKAEVLIIQGVAGCGKTSIALHRVAYLLYRNKERLSASNVVIISPNKVFADYISNVLPELGEEPIMELSFAEIAAEELNGKINFTKNISWIEIENENAEDVKRLNFKGSEEMLALLDKYLRYAVDRYFEIKDCRFGEFFISREYIADRCHACSYLPVMERFKQIAEDIWEVFKSKNLGWDNLPSQNEIGKKLRSMFLADSTLSLYADFYKYIQKESWFSMKQKDTLEWEDVYPYLYLKSSIEGIGEYSFVQHVVIDEMQDYTPVQYAVINRLFRCKKTILGDFGQSLVPSNMCSREIFCRLYKNAEFIELNKSYRSTYEIIAFSRRIKNNQKIEAFERHGDQPTISCCQNLEEEIAIIKTKIDEFHKKGYGSMGILCKTQTQAALLYEELASDCEVHYLDLNSTKFENGVTVTTIPVSKGLEFDQVTVPFANWENYRMEWDRNLLYVACTRAMHKLDFTCQGSFTKLVLQ</sequence>
<evidence type="ECO:0000256" key="5">
    <source>
        <dbReference type="PROSITE-ProRule" id="PRU00560"/>
    </source>
</evidence>
<dbReference type="GO" id="GO:0003677">
    <property type="term" value="F:DNA binding"/>
    <property type="evidence" value="ECO:0007669"/>
    <property type="project" value="InterPro"/>
</dbReference>
<dbReference type="OrthoDB" id="9787585at2"/>
<dbReference type="GO" id="GO:0016787">
    <property type="term" value="F:hydrolase activity"/>
    <property type="evidence" value="ECO:0007669"/>
    <property type="project" value="UniProtKB-UniRule"/>
</dbReference>
<dbReference type="Proteomes" id="UP000306509">
    <property type="component" value="Unassembled WGS sequence"/>
</dbReference>
<dbReference type="InterPro" id="IPR027785">
    <property type="entry name" value="UvrD-like_helicase_C"/>
</dbReference>
<protein>
    <submittedName>
        <fullName evidence="7">Helicase IV</fullName>
        <ecNumber evidence="7">3.6.4.12</ecNumber>
    </submittedName>
</protein>
<dbReference type="Pfam" id="PF00580">
    <property type="entry name" value="UvrD-helicase"/>
    <property type="match status" value="1"/>
</dbReference>
<organism evidence="7 8">
    <name type="scientific">Robinsoniella peoriensis</name>
    <dbReference type="NCBI Taxonomy" id="180332"/>
    <lineage>
        <taxon>Bacteria</taxon>
        <taxon>Bacillati</taxon>
        <taxon>Bacillota</taxon>
        <taxon>Clostridia</taxon>
        <taxon>Lachnospirales</taxon>
        <taxon>Lachnospiraceae</taxon>
        <taxon>Robinsoniella</taxon>
    </lineage>
</organism>